<dbReference type="PRINTS" id="PR00260">
    <property type="entry name" value="CHEMTRNSDUCR"/>
</dbReference>
<dbReference type="Gene3D" id="1.10.287.950">
    <property type="entry name" value="Methyl-accepting chemotaxis protein"/>
    <property type="match status" value="1"/>
</dbReference>
<dbReference type="PANTHER" id="PTHR43531">
    <property type="entry name" value="PROTEIN ICFG"/>
    <property type="match status" value="1"/>
</dbReference>
<feature type="domain" description="Methyl-accepting transducer" evidence="8">
    <location>
        <begin position="257"/>
        <end position="486"/>
    </location>
</feature>
<dbReference type="AlphaFoldDB" id="E1QES2"/>
<dbReference type="CDD" id="cd11386">
    <property type="entry name" value="MCP_signal"/>
    <property type="match status" value="1"/>
</dbReference>
<dbReference type="Pfam" id="PF00015">
    <property type="entry name" value="MCPsignal"/>
    <property type="match status" value="1"/>
</dbReference>
<evidence type="ECO:0000259" key="9">
    <source>
        <dbReference type="PROSITE" id="PS50885"/>
    </source>
</evidence>
<dbReference type="FunFam" id="1.10.287.950:FF:000001">
    <property type="entry name" value="Methyl-accepting chemotaxis sensory transducer"/>
    <property type="match status" value="1"/>
</dbReference>
<evidence type="ECO:0000256" key="7">
    <source>
        <dbReference type="SAM" id="Phobius"/>
    </source>
</evidence>
<dbReference type="GO" id="GO:0004888">
    <property type="term" value="F:transmembrane signaling receptor activity"/>
    <property type="evidence" value="ECO:0007669"/>
    <property type="project" value="InterPro"/>
</dbReference>
<dbReference type="SMART" id="SM00283">
    <property type="entry name" value="MA"/>
    <property type="match status" value="1"/>
</dbReference>
<dbReference type="HOGENOM" id="CLU_000445_107_16_7"/>
<feature type="domain" description="HAMP" evidence="9">
    <location>
        <begin position="199"/>
        <end position="252"/>
    </location>
</feature>
<keyword evidence="3 7" id="KW-1133">Transmembrane helix</keyword>
<evidence type="ECO:0000256" key="5">
    <source>
        <dbReference type="ARBA" id="ARBA00029447"/>
    </source>
</evidence>
<comment type="similarity">
    <text evidence="5">Belongs to the methyl-accepting chemotaxis (MCP) protein family.</text>
</comment>
<keyword evidence="4 7" id="KW-0472">Membrane</keyword>
<dbReference type="Pfam" id="PF13675">
    <property type="entry name" value="PilJ"/>
    <property type="match status" value="1"/>
</dbReference>
<evidence type="ECO:0000256" key="1">
    <source>
        <dbReference type="ARBA" id="ARBA00004141"/>
    </source>
</evidence>
<dbReference type="SMART" id="SM00304">
    <property type="entry name" value="HAMP"/>
    <property type="match status" value="1"/>
</dbReference>
<comment type="subcellular location">
    <subcellularLocation>
        <location evidence="1">Membrane</location>
        <topology evidence="1">Multi-pass membrane protein</topology>
    </subcellularLocation>
</comment>
<dbReference type="Proteomes" id="UP000009047">
    <property type="component" value="Chromosome"/>
</dbReference>
<dbReference type="PANTHER" id="PTHR43531:SF5">
    <property type="entry name" value="METHYL-ACCEPTING CHEMOTAXIS PROTEIN III"/>
    <property type="match status" value="1"/>
</dbReference>
<evidence type="ECO:0000256" key="6">
    <source>
        <dbReference type="PROSITE-ProRule" id="PRU00284"/>
    </source>
</evidence>
<evidence type="ECO:0000256" key="2">
    <source>
        <dbReference type="ARBA" id="ARBA00022692"/>
    </source>
</evidence>
<sequence>MGWFGGSIRIKALTAFGLLLATTAALVLGAIYFLGAREADGAVVNIAGRQRMLSQKMTKEALMLAADFGQPAEVKKQLAASVELFEQGMTGLIDGDAAAGLPAADGAVAAQLALVQGLWRQLRQPLGQILQDRPDAARMRQATHALVQGNLGLLAEMNKAVDMLADIARGKVVLLKMLMLLGLGLSCAVFALAWLVTERGVIGQLGRLVAAVEQLRSGDLRPTAHQFSGRDEIAHVGVALESLRVAWADIARGIFEGAARVDNAAGEINSGNQDLADRTSGQAAAVEQTASTIEQMTTTVRKNAENAAKANDLAQKTTRIATDGGQSAARTAQAMAEVNASSQKIKEITSVVNEIAFQTNLLALNAAVEAARAGEAGRGFAVVAGEVRNLAGRSAAAAKEIQGLIGESAQKVEQGVRLARENAELLEAILDNVRDVGETVAEISAASHEQALGIEEVNKAVGQMDQAVQQNAALVEQAAASSADMAAAAQELRRQARLFVLD</sequence>
<gene>
    <name evidence="10" type="ordered locus">Deba_0686</name>
</gene>
<dbReference type="RefSeq" id="WP_013257513.1">
    <property type="nucleotide sequence ID" value="NC_014365.1"/>
</dbReference>
<dbReference type="KEGG" id="dbr:Deba_0686"/>
<keyword evidence="11" id="KW-1185">Reference proteome</keyword>
<dbReference type="GO" id="GO:0007165">
    <property type="term" value="P:signal transduction"/>
    <property type="evidence" value="ECO:0007669"/>
    <property type="project" value="UniProtKB-KW"/>
</dbReference>
<evidence type="ECO:0000313" key="11">
    <source>
        <dbReference type="Proteomes" id="UP000009047"/>
    </source>
</evidence>
<evidence type="ECO:0000313" key="10">
    <source>
        <dbReference type="EMBL" id="ADK84058.1"/>
    </source>
</evidence>
<feature type="transmembrane region" description="Helical" evidence="7">
    <location>
        <begin position="12"/>
        <end position="34"/>
    </location>
</feature>
<dbReference type="PROSITE" id="PS50111">
    <property type="entry name" value="CHEMOTAXIS_TRANSDUC_2"/>
    <property type="match status" value="1"/>
</dbReference>
<evidence type="ECO:0000256" key="3">
    <source>
        <dbReference type="ARBA" id="ARBA00022989"/>
    </source>
</evidence>
<dbReference type="SUPFAM" id="SSF58104">
    <property type="entry name" value="Methyl-accepting chemotaxis protein (MCP) signaling domain"/>
    <property type="match status" value="1"/>
</dbReference>
<accession>E1QES2</accession>
<name>E1QES2_DESB2</name>
<dbReference type="STRING" id="644282.Deba_0686"/>
<dbReference type="InterPro" id="IPR003660">
    <property type="entry name" value="HAMP_dom"/>
</dbReference>
<dbReference type="GO" id="GO:0006935">
    <property type="term" value="P:chemotaxis"/>
    <property type="evidence" value="ECO:0007669"/>
    <property type="project" value="InterPro"/>
</dbReference>
<dbReference type="eggNOG" id="COG0840">
    <property type="taxonomic scope" value="Bacteria"/>
</dbReference>
<dbReference type="InterPro" id="IPR029095">
    <property type="entry name" value="NarX-like_N"/>
</dbReference>
<protein>
    <submittedName>
        <fullName evidence="10">Methyl-accepting chemotaxis sensory transducer</fullName>
    </submittedName>
</protein>
<keyword evidence="2 7" id="KW-0812">Transmembrane</keyword>
<reference evidence="10 11" key="1">
    <citation type="journal article" date="2010" name="Stand. Genomic Sci.">
        <title>Complete genome sequence of Desulfarculus baarsii type strain (2st14).</title>
        <authorList>
            <person name="Sun H."/>
            <person name="Spring S."/>
            <person name="Lapidus A."/>
            <person name="Davenport K."/>
            <person name="Del Rio T.G."/>
            <person name="Tice H."/>
            <person name="Nolan M."/>
            <person name="Copeland A."/>
            <person name="Cheng J.F."/>
            <person name="Lucas S."/>
            <person name="Tapia R."/>
            <person name="Goodwin L."/>
            <person name="Pitluck S."/>
            <person name="Ivanova N."/>
            <person name="Pagani I."/>
            <person name="Mavromatis K."/>
            <person name="Ovchinnikova G."/>
            <person name="Pati A."/>
            <person name="Chen A."/>
            <person name="Palaniappan K."/>
            <person name="Hauser L."/>
            <person name="Chang Y.J."/>
            <person name="Jeffries C.D."/>
            <person name="Detter J.C."/>
            <person name="Han C."/>
            <person name="Rohde M."/>
            <person name="Brambilla E."/>
            <person name="Goker M."/>
            <person name="Woyke T."/>
            <person name="Bristow J."/>
            <person name="Eisen J.A."/>
            <person name="Markowitz V."/>
            <person name="Hugenholtz P."/>
            <person name="Kyrpides N.C."/>
            <person name="Klenk H.P."/>
            <person name="Land M."/>
        </authorList>
    </citation>
    <scope>NUCLEOTIDE SEQUENCE [LARGE SCALE GENOMIC DNA]</scope>
    <source>
        <strain evidence="11">ATCC 33931 / DSM 2075 / LMG 7858 / VKM B-1802 / 2st14</strain>
    </source>
</reference>
<feature type="transmembrane region" description="Helical" evidence="7">
    <location>
        <begin position="173"/>
        <end position="196"/>
    </location>
</feature>
<dbReference type="InterPro" id="IPR051310">
    <property type="entry name" value="MCP_chemotaxis"/>
</dbReference>
<evidence type="ECO:0000256" key="4">
    <source>
        <dbReference type="ARBA" id="ARBA00023136"/>
    </source>
</evidence>
<organism evidence="10 11">
    <name type="scientific">Desulfarculus baarsii (strain ATCC 33931 / DSM 2075 / LMG 7858 / VKM B-1802 / 2st14)</name>
    <dbReference type="NCBI Taxonomy" id="644282"/>
    <lineage>
        <taxon>Bacteria</taxon>
        <taxon>Pseudomonadati</taxon>
        <taxon>Thermodesulfobacteriota</taxon>
        <taxon>Desulfarculia</taxon>
        <taxon>Desulfarculales</taxon>
        <taxon>Desulfarculaceae</taxon>
        <taxon>Desulfarculus</taxon>
    </lineage>
</organism>
<dbReference type="PROSITE" id="PS50885">
    <property type="entry name" value="HAMP"/>
    <property type="match status" value="1"/>
</dbReference>
<dbReference type="GO" id="GO:0005886">
    <property type="term" value="C:plasma membrane"/>
    <property type="evidence" value="ECO:0007669"/>
    <property type="project" value="TreeGrafter"/>
</dbReference>
<proteinExistence type="inferred from homology"/>
<dbReference type="InterPro" id="IPR004089">
    <property type="entry name" value="MCPsignal_dom"/>
</dbReference>
<keyword evidence="6" id="KW-0807">Transducer</keyword>
<evidence type="ECO:0000259" key="8">
    <source>
        <dbReference type="PROSITE" id="PS50111"/>
    </source>
</evidence>
<dbReference type="EMBL" id="CP002085">
    <property type="protein sequence ID" value="ADK84058.1"/>
    <property type="molecule type" value="Genomic_DNA"/>
</dbReference>
<dbReference type="InterPro" id="IPR004090">
    <property type="entry name" value="Chemotax_Me-accpt_rcpt"/>
</dbReference>
<dbReference type="Pfam" id="PF00672">
    <property type="entry name" value="HAMP"/>
    <property type="match status" value="1"/>
</dbReference>